<proteinExistence type="predicted"/>
<dbReference type="AlphaFoldDB" id="A0A1Q2LIG7"/>
<dbReference type="Proteomes" id="UP000188298">
    <property type="component" value="Chromosome"/>
</dbReference>
<sequence length="59" mass="7023">MFNKKYTLSFMRVKHNMQKTLSYCRFGLVKKRENLFAKICVKALRHSTQQSPDSKIKTI</sequence>
<evidence type="ECO:0000313" key="1">
    <source>
        <dbReference type="EMBL" id="AQQ60199.1"/>
    </source>
</evidence>
<organism evidence="1 2">
    <name type="scientific">Helicobacter bilis</name>
    <dbReference type="NCBI Taxonomy" id="37372"/>
    <lineage>
        <taxon>Bacteria</taxon>
        <taxon>Pseudomonadati</taxon>
        <taxon>Campylobacterota</taxon>
        <taxon>Epsilonproteobacteria</taxon>
        <taxon>Campylobacterales</taxon>
        <taxon>Helicobacteraceae</taxon>
        <taxon>Helicobacter</taxon>
    </lineage>
</organism>
<protein>
    <submittedName>
        <fullName evidence="1">Uncharacterized protein</fullName>
    </submittedName>
</protein>
<name>A0A1Q2LIG7_9HELI</name>
<accession>A0A1Q2LIG7</accession>
<dbReference type="EMBL" id="CP019645">
    <property type="protein sequence ID" value="AQQ60199.1"/>
    <property type="molecule type" value="Genomic_DNA"/>
</dbReference>
<gene>
    <name evidence="1" type="ORF">XJ32_08965</name>
</gene>
<reference evidence="1 2" key="1">
    <citation type="submission" date="2017-02" db="EMBL/GenBank/DDBJ databases">
        <title>Whole genome sequencing of Helicobacter bilis strain AAQJH.</title>
        <authorList>
            <person name="Conlan S."/>
            <person name="Thomas P.J."/>
            <person name="Mullikin J."/>
            <person name="Palmore T.N."/>
            <person name="Frank K.M."/>
            <person name="Segre J.A."/>
        </authorList>
    </citation>
    <scope>NUCLEOTIDE SEQUENCE [LARGE SCALE GENOMIC DNA]</scope>
    <source>
        <strain evidence="1 2">AAQJH</strain>
    </source>
</reference>
<dbReference type="RefSeq" id="WP_077389200.1">
    <property type="nucleotide sequence ID" value="NZ_CP019645.1"/>
</dbReference>
<evidence type="ECO:0000313" key="2">
    <source>
        <dbReference type="Proteomes" id="UP000188298"/>
    </source>
</evidence>
<dbReference type="KEGG" id="hbl:XJ32_08965"/>